<evidence type="ECO:0000313" key="2">
    <source>
        <dbReference type="Proteomes" id="UP001366166"/>
    </source>
</evidence>
<reference evidence="2" key="1">
    <citation type="journal article" date="2023" name="Arch. Microbiol.">
        <title>Desulfoferula mesophilus gen. nov. sp. nov., a mesophilic sulfate-reducing bacterium isolated from a brackish lake sediment.</title>
        <authorList>
            <person name="Watanabe T."/>
            <person name="Yabe T."/>
            <person name="Tsuji J.M."/>
            <person name="Fukui M."/>
        </authorList>
    </citation>
    <scope>NUCLEOTIDE SEQUENCE [LARGE SCALE GENOMIC DNA]</scope>
    <source>
        <strain evidence="2">12FAK</strain>
    </source>
</reference>
<accession>A0AAU9EM43</accession>
<dbReference type="Proteomes" id="UP001366166">
    <property type="component" value="Chromosome"/>
</dbReference>
<keyword evidence="2" id="KW-1185">Reference proteome</keyword>
<organism evidence="1 2">
    <name type="scientific">Desulfoferula mesophila</name>
    <dbReference type="NCBI Taxonomy" id="3058419"/>
    <lineage>
        <taxon>Bacteria</taxon>
        <taxon>Pseudomonadati</taxon>
        <taxon>Thermodesulfobacteriota</taxon>
        <taxon>Desulfarculia</taxon>
        <taxon>Desulfarculales</taxon>
        <taxon>Desulfarculaceae</taxon>
        <taxon>Desulfoferula</taxon>
    </lineage>
</organism>
<protein>
    <recommendedName>
        <fullName evidence="3">Transposase</fullName>
    </recommendedName>
</protein>
<gene>
    <name evidence="1" type="ORF">FAK_40360</name>
</gene>
<name>A0AAU9EM43_9BACT</name>
<dbReference type="AlphaFoldDB" id="A0AAU9EM43"/>
<proteinExistence type="predicted"/>
<evidence type="ECO:0008006" key="3">
    <source>
        <dbReference type="Google" id="ProtNLM"/>
    </source>
</evidence>
<dbReference type="KEGG" id="dmp:FAK_40360"/>
<dbReference type="EMBL" id="AP028679">
    <property type="protein sequence ID" value="BEQ16970.1"/>
    <property type="molecule type" value="Genomic_DNA"/>
</dbReference>
<evidence type="ECO:0000313" key="1">
    <source>
        <dbReference type="EMBL" id="BEQ16970.1"/>
    </source>
</evidence>
<sequence>MTIKPWLSIDLTERCVFSLDEQSKEMYLAETDDLARFDEVRALAGWQVLICILAMNGSDWLGLGSFTGY</sequence>